<dbReference type="CDD" id="cd01392">
    <property type="entry name" value="HTH_LacI"/>
    <property type="match status" value="1"/>
</dbReference>
<sequence length="333" mass="37391">MRVTIKEVAKLAGVSPSTVTRVVQNKSTISEETKKRVQQAMKDLNYHPNLNARSLVSNSTQTIGLVLPDDSDAFYQNPFFPAVLRGIAQVASEQHYVIQIATGMNKTERLEALSQMVFGQRVDGLIFLYAEEDDPLVQLVTEQQFPFLILGKSLSPFINLVDNDNTQAGMDATSYFIKKGYKKIAFLGGTKKLFVTQDRYEGYKKAITEAGLPLERSITHFAQEFLTEDGYSFIKQLYKQNNLPDAIVTTDSLLADGVCNFLSEKGLNTPVLTFDSINPKLDIIGYIDINSLELGRVSVTTIIKIIQDYKEGNHICYRQLIPHHFIERSNANH</sequence>
<keyword evidence="3" id="KW-0804">Transcription</keyword>
<name>A0A380L1C3_9STRE</name>
<dbReference type="InterPro" id="IPR010982">
    <property type="entry name" value="Lambda_DNA-bd_dom_sf"/>
</dbReference>
<dbReference type="Gene3D" id="3.40.50.2300">
    <property type="match status" value="2"/>
</dbReference>
<gene>
    <name evidence="6" type="primary">malR</name>
    <name evidence="6" type="ORF">NCTC13765_01548</name>
</gene>
<dbReference type="PANTHER" id="PTHR30146:SF109">
    <property type="entry name" value="HTH-TYPE TRANSCRIPTIONAL REGULATOR GALS"/>
    <property type="match status" value="1"/>
</dbReference>
<dbReference type="PROSITE" id="PS00356">
    <property type="entry name" value="HTH_LACI_1"/>
    <property type="match status" value="1"/>
</dbReference>
<evidence type="ECO:0000256" key="3">
    <source>
        <dbReference type="ARBA" id="ARBA00023163"/>
    </source>
</evidence>
<dbReference type="GO" id="GO:0000976">
    <property type="term" value="F:transcription cis-regulatory region binding"/>
    <property type="evidence" value="ECO:0007669"/>
    <property type="project" value="TreeGrafter"/>
</dbReference>
<dbReference type="Pfam" id="PF00532">
    <property type="entry name" value="Peripla_BP_1"/>
    <property type="match status" value="1"/>
</dbReference>
<dbReference type="SMART" id="SM00354">
    <property type="entry name" value="HTH_LACI"/>
    <property type="match status" value="1"/>
</dbReference>
<feature type="domain" description="HTH lacI-type" evidence="4">
    <location>
        <begin position="3"/>
        <end position="57"/>
    </location>
</feature>
<dbReference type="GO" id="GO:0003700">
    <property type="term" value="F:DNA-binding transcription factor activity"/>
    <property type="evidence" value="ECO:0007669"/>
    <property type="project" value="TreeGrafter"/>
</dbReference>
<evidence type="ECO:0000259" key="5">
    <source>
        <dbReference type="PROSITE" id="PS50943"/>
    </source>
</evidence>
<accession>A0A380L1C3</accession>
<dbReference type="PANTHER" id="PTHR30146">
    <property type="entry name" value="LACI-RELATED TRANSCRIPTIONAL REPRESSOR"/>
    <property type="match status" value="1"/>
</dbReference>
<feature type="domain" description="HTH cro/C1-type" evidence="5">
    <location>
        <begin position="4"/>
        <end position="47"/>
    </location>
</feature>
<dbReference type="CDD" id="cd06294">
    <property type="entry name" value="PBP1_MalR-like"/>
    <property type="match status" value="1"/>
</dbReference>
<evidence type="ECO:0000259" key="4">
    <source>
        <dbReference type="PROSITE" id="PS50932"/>
    </source>
</evidence>
<dbReference type="SUPFAM" id="SSF47413">
    <property type="entry name" value="lambda repressor-like DNA-binding domains"/>
    <property type="match status" value="1"/>
</dbReference>
<dbReference type="InterPro" id="IPR001387">
    <property type="entry name" value="Cro/C1-type_HTH"/>
</dbReference>
<keyword evidence="2" id="KW-0238">DNA-binding</keyword>
<dbReference type="PROSITE" id="PS50943">
    <property type="entry name" value="HTH_CROC1"/>
    <property type="match status" value="1"/>
</dbReference>
<dbReference type="InterPro" id="IPR001761">
    <property type="entry name" value="Peripla_BP/Lac1_sug-bd_dom"/>
</dbReference>
<proteinExistence type="predicted"/>
<dbReference type="SUPFAM" id="SSF53822">
    <property type="entry name" value="Periplasmic binding protein-like I"/>
    <property type="match status" value="1"/>
</dbReference>
<keyword evidence="1" id="KW-0805">Transcription regulation</keyword>
<dbReference type="Gene3D" id="1.10.260.40">
    <property type="entry name" value="lambda repressor-like DNA-binding domains"/>
    <property type="match status" value="1"/>
</dbReference>
<dbReference type="PROSITE" id="PS50932">
    <property type="entry name" value="HTH_LACI_2"/>
    <property type="match status" value="1"/>
</dbReference>
<evidence type="ECO:0000256" key="2">
    <source>
        <dbReference type="ARBA" id="ARBA00023125"/>
    </source>
</evidence>
<dbReference type="STRING" id="1123307.GCA_000380065_01151"/>
<dbReference type="OrthoDB" id="9788209at2"/>
<dbReference type="Pfam" id="PF00356">
    <property type="entry name" value="LacI"/>
    <property type="match status" value="1"/>
</dbReference>
<dbReference type="EMBL" id="UHFR01000005">
    <property type="protein sequence ID" value="SUN77026.1"/>
    <property type="molecule type" value="Genomic_DNA"/>
</dbReference>
<evidence type="ECO:0000256" key="1">
    <source>
        <dbReference type="ARBA" id="ARBA00023015"/>
    </source>
</evidence>
<dbReference type="Proteomes" id="UP000254634">
    <property type="component" value="Unassembled WGS sequence"/>
</dbReference>
<protein>
    <submittedName>
        <fullName evidence="6">Maltose operon transcriptional repressor</fullName>
    </submittedName>
</protein>
<dbReference type="RefSeq" id="WP_018371851.1">
    <property type="nucleotide sequence ID" value="NZ_UHFR01000005.1"/>
</dbReference>
<evidence type="ECO:0000313" key="7">
    <source>
        <dbReference type="Proteomes" id="UP000254634"/>
    </source>
</evidence>
<organism evidence="6 7">
    <name type="scientific">Streptococcus massiliensis</name>
    <dbReference type="NCBI Taxonomy" id="313439"/>
    <lineage>
        <taxon>Bacteria</taxon>
        <taxon>Bacillati</taxon>
        <taxon>Bacillota</taxon>
        <taxon>Bacilli</taxon>
        <taxon>Lactobacillales</taxon>
        <taxon>Streptococcaceae</taxon>
        <taxon>Streptococcus</taxon>
    </lineage>
</organism>
<reference evidence="6" key="1">
    <citation type="submission" date="2018-06" db="EMBL/GenBank/DDBJ databases">
        <authorList>
            <consortium name="Pathogen Informatics"/>
            <person name="Doyle S."/>
        </authorList>
    </citation>
    <scope>NUCLEOTIDE SEQUENCE [LARGE SCALE GENOMIC DNA]</scope>
    <source>
        <strain evidence="6">NCTC13765</strain>
    </source>
</reference>
<dbReference type="AlphaFoldDB" id="A0A380L1C3"/>
<evidence type="ECO:0000313" key="6">
    <source>
        <dbReference type="EMBL" id="SUN77026.1"/>
    </source>
</evidence>
<dbReference type="InterPro" id="IPR000843">
    <property type="entry name" value="HTH_LacI"/>
</dbReference>
<dbReference type="InterPro" id="IPR028082">
    <property type="entry name" value="Peripla_BP_I"/>
</dbReference>
<keyword evidence="7" id="KW-1185">Reference proteome</keyword>